<keyword evidence="9" id="KW-1185">Reference proteome</keyword>
<dbReference type="InterPro" id="IPR012310">
    <property type="entry name" value="DNA_ligase_ATP-dep_cent"/>
</dbReference>
<keyword evidence="2" id="KW-0436">Ligase</keyword>
<dbReference type="GeneID" id="28984508"/>
<dbReference type="PROSITE" id="PS50160">
    <property type="entry name" value="DNA_LIGASE_A3"/>
    <property type="match status" value="1"/>
</dbReference>
<keyword evidence="3" id="KW-0235">DNA replication</keyword>
<evidence type="ECO:0000256" key="6">
    <source>
        <dbReference type="SAM" id="MobiDB-lite"/>
    </source>
</evidence>
<evidence type="ECO:0000256" key="3">
    <source>
        <dbReference type="ARBA" id="ARBA00022705"/>
    </source>
</evidence>
<reference evidence="8 9" key="1">
    <citation type="submission" date="2015-03" db="EMBL/GenBank/DDBJ databases">
        <title>Genomics and transcriptomics of the oil-accumulating basidiomycete yeast T. oleaginosus allow insights into substrate utilization and the diverse evolutionary trajectories of mating systems in fungi.</title>
        <authorList>
            <consortium name="DOE Joint Genome Institute"/>
            <person name="Kourist R."/>
            <person name="Kracht O."/>
            <person name="Bracharz F."/>
            <person name="Lipzen A."/>
            <person name="Nolan M."/>
            <person name="Ohm R."/>
            <person name="Grigoriev I."/>
            <person name="Sun S."/>
            <person name="Heitman J."/>
            <person name="Bruck T."/>
            <person name="Nowrousian M."/>
        </authorList>
    </citation>
    <scope>NUCLEOTIDE SEQUENCE [LARGE SCALE GENOMIC DNA]</scope>
    <source>
        <strain evidence="8 9">IBC0246</strain>
    </source>
</reference>
<dbReference type="InterPro" id="IPR029319">
    <property type="entry name" value="DNA_ligase_OB"/>
</dbReference>
<dbReference type="GO" id="GO:0005524">
    <property type="term" value="F:ATP binding"/>
    <property type="evidence" value="ECO:0007669"/>
    <property type="project" value="InterPro"/>
</dbReference>
<keyword evidence="5" id="KW-0234">DNA repair</keyword>
<organism evidence="8 9">
    <name type="scientific">Cutaneotrichosporon oleaginosum</name>
    <dbReference type="NCBI Taxonomy" id="879819"/>
    <lineage>
        <taxon>Eukaryota</taxon>
        <taxon>Fungi</taxon>
        <taxon>Dikarya</taxon>
        <taxon>Basidiomycota</taxon>
        <taxon>Agaricomycotina</taxon>
        <taxon>Tremellomycetes</taxon>
        <taxon>Trichosporonales</taxon>
        <taxon>Trichosporonaceae</taxon>
        <taxon>Cutaneotrichosporon</taxon>
    </lineage>
</organism>
<evidence type="ECO:0000256" key="1">
    <source>
        <dbReference type="ARBA" id="ARBA00001968"/>
    </source>
</evidence>
<dbReference type="EMBL" id="KQ087235">
    <property type="protein sequence ID" value="KLT40401.1"/>
    <property type="molecule type" value="Genomic_DNA"/>
</dbReference>
<evidence type="ECO:0000256" key="4">
    <source>
        <dbReference type="ARBA" id="ARBA00022763"/>
    </source>
</evidence>
<dbReference type="RefSeq" id="XP_018276892.1">
    <property type="nucleotide sequence ID" value="XM_018423905.1"/>
</dbReference>
<dbReference type="InterPro" id="IPR012340">
    <property type="entry name" value="NA-bd_OB-fold"/>
</dbReference>
<evidence type="ECO:0000259" key="7">
    <source>
        <dbReference type="PROSITE" id="PS50160"/>
    </source>
</evidence>
<evidence type="ECO:0000256" key="5">
    <source>
        <dbReference type="ARBA" id="ARBA00023204"/>
    </source>
</evidence>
<feature type="compositionally biased region" description="Low complexity" evidence="6">
    <location>
        <begin position="249"/>
        <end position="275"/>
    </location>
</feature>
<feature type="region of interest" description="Disordered" evidence="6">
    <location>
        <begin position="244"/>
        <end position="292"/>
    </location>
</feature>
<accession>A0A0J0XH37</accession>
<gene>
    <name evidence="8" type="ORF">CC85DRAFT_287502</name>
</gene>
<dbReference type="GO" id="GO:0006281">
    <property type="term" value="P:DNA repair"/>
    <property type="evidence" value="ECO:0007669"/>
    <property type="project" value="UniProtKB-KW"/>
</dbReference>
<comment type="cofactor">
    <cofactor evidence="1">
        <name>a divalent metal cation</name>
        <dbReference type="ChEBI" id="CHEBI:60240"/>
    </cofactor>
</comment>
<dbReference type="Proteomes" id="UP000053611">
    <property type="component" value="Unassembled WGS sequence"/>
</dbReference>
<dbReference type="OrthoDB" id="411785at2759"/>
<dbReference type="GO" id="GO:0003910">
    <property type="term" value="F:DNA ligase (ATP) activity"/>
    <property type="evidence" value="ECO:0007669"/>
    <property type="project" value="InterPro"/>
</dbReference>
<dbReference type="Gene3D" id="3.30.470.30">
    <property type="entry name" value="DNA ligase/mRNA capping enzyme"/>
    <property type="match status" value="1"/>
</dbReference>
<evidence type="ECO:0000313" key="8">
    <source>
        <dbReference type="EMBL" id="KLT40401.1"/>
    </source>
</evidence>
<dbReference type="PANTHER" id="PTHR47810:SF1">
    <property type="entry name" value="DNA LIGASE B"/>
    <property type="match status" value="1"/>
</dbReference>
<protein>
    <recommendedName>
        <fullName evidence="7">ATP-dependent DNA ligase family profile domain-containing protein</fullName>
    </recommendedName>
</protein>
<dbReference type="PANTHER" id="PTHR47810">
    <property type="entry name" value="DNA LIGASE"/>
    <property type="match status" value="1"/>
</dbReference>
<dbReference type="Gene3D" id="2.40.50.140">
    <property type="entry name" value="Nucleic acid-binding proteins"/>
    <property type="match status" value="1"/>
</dbReference>
<keyword evidence="4" id="KW-0227">DNA damage</keyword>
<feature type="domain" description="ATP-dependent DNA ligase family profile" evidence="7">
    <location>
        <begin position="461"/>
        <end position="592"/>
    </location>
</feature>
<dbReference type="InterPro" id="IPR050326">
    <property type="entry name" value="NAD_dep_DNA_ligaseB"/>
</dbReference>
<dbReference type="GO" id="GO:0006260">
    <property type="term" value="P:DNA replication"/>
    <property type="evidence" value="ECO:0007669"/>
    <property type="project" value="UniProtKB-KW"/>
</dbReference>
<sequence length="657" mass="73687">MLRPAARALLRFRPPLRPLALSNSAPPLPSYISSTHALPALLFRRHQSTSTETEPTPTESTSAVTDSDLVPASIYAHAPDPKRATSAAVREQLRRLGEMIERTAATQKGKKAVVGEYPDQKELLEFVLDKSVPAFVLTVRGIELFLEKEAPGHREFMTVPTPPETLMDLFRLLSAQRLTGNSLRAAVAQFLLYHGIIGNARDFKNPTYIVFSRLLSRKLMCGIAYPLLSSVEWQTPEVKKLKELKKAAPKPAAKSAAKPAAKQATPQTKPTTARTSPPPPAGSFPEVEEEPLPEPRVVEEPKIFKVALGQATQPPFDPVFEDGKWYASRKLDGLRCITYLDFAVPRSGEPWLVDVRFLSRSGNEFASLENLKKDIWRNLPGFPGLRDLVLFDNSSPEKNGRRRLVLDGEVCVMRPLTPEEAAKVDHGTAGRLWEDDGLTEDFRATVSQVKRKYSAVQYPAYFLFDVLHWSTFAGAPAVEDETFAQRQKLVQELGAWLSRYQQKRGLVRALRQEEIVSREQLNEMVERAAREGWEGLMLRKDTKYKASRSSSLLKYKQWQDAEYEVVDIETSTQRLAVDGKFGEYEALAAAIIEHEGHRVAVGSGWTALQRLRFRRPENIVGSTITVEYFGVSEVPGREGKSLRFPRVKAVYDGPRDV</sequence>
<proteinExistence type="predicted"/>
<dbReference type="SUPFAM" id="SSF50249">
    <property type="entry name" value="Nucleic acid-binding proteins"/>
    <property type="match status" value="1"/>
</dbReference>
<evidence type="ECO:0000313" key="9">
    <source>
        <dbReference type="Proteomes" id="UP000053611"/>
    </source>
</evidence>
<dbReference type="GO" id="GO:0006310">
    <property type="term" value="P:DNA recombination"/>
    <property type="evidence" value="ECO:0007669"/>
    <property type="project" value="InterPro"/>
</dbReference>
<evidence type="ECO:0000256" key="2">
    <source>
        <dbReference type="ARBA" id="ARBA00022598"/>
    </source>
</evidence>
<dbReference type="Pfam" id="PF14743">
    <property type="entry name" value="DNA_ligase_OB_2"/>
    <property type="match status" value="1"/>
</dbReference>
<dbReference type="Pfam" id="PF01068">
    <property type="entry name" value="DNA_ligase_A_M"/>
    <property type="match status" value="1"/>
</dbReference>
<dbReference type="AlphaFoldDB" id="A0A0J0XH37"/>
<name>A0A0J0XH37_9TREE</name>
<dbReference type="SUPFAM" id="SSF56091">
    <property type="entry name" value="DNA ligase/mRNA capping enzyme, catalytic domain"/>
    <property type="match status" value="1"/>
</dbReference>